<reference evidence="5" key="1">
    <citation type="submission" date="2017-05" db="UniProtKB">
        <authorList>
            <consortium name="EnsemblMetazoa"/>
        </authorList>
    </citation>
    <scope>IDENTIFICATION</scope>
</reference>
<dbReference type="OrthoDB" id="120976at2759"/>
<keyword evidence="1" id="KW-0343">GTPase activation</keyword>
<evidence type="ECO:0000313" key="5">
    <source>
        <dbReference type="EnsemblMetazoa" id="Aqu2.1.22824_001"/>
    </source>
</evidence>
<dbReference type="GO" id="GO:0031267">
    <property type="term" value="F:small GTPase binding"/>
    <property type="evidence" value="ECO:0007669"/>
    <property type="project" value="TreeGrafter"/>
</dbReference>
<dbReference type="InParanoid" id="A0A1X7U5L7"/>
<dbReference type="EnsemblMetazoa" id="Aqu2.1.22824_001">
    <property type="protein sequence ID" value="Aqu2.1.22824_001"/>
    <property type="gene ID" value="Aqu2.1.22824"/>
</dbReference>
<keyword evidence="3" id="KW-0677">Repeat</keyword>
<keyword evidence="2" id="KW-0433">Leucine-rich repeat</keyword>
<sequence>ASPSTKAVSILQRNIQSLNEALVSPVQVSQLLYSKRCISEATLDEMERIDQRRSLDDKKTTLLTAMQETVSSDYRKLKDIATVLSDVAQTKDIAQKIMTKYEEKIPQDDYSTVVQPQVGVVISNEDLASDILRNSYSALSQSITEPVRVARLLHEEVISDEALSCVISTRGSVSDSRAVLLKAKEFKKMRSKLGSTFFRVRRIFKSKKNVLDIDEVKEFISDCFSDLKPQLSDNTTIGEVLDVLKRKCNITDISPLEDLASEFNIEEAEPIIKAFKEEAKDFCKLVSVSLCLGEKLQAVATPSRLLCETVVFVFNWDPDECTLQDINDVLFELEPLNRFKYRLQVDKVGTDQSVAVTCYCPAECTGSLIMTVLQKIKILQKRKLNKFILGNCTVWDIYATRVRYTYSFIIISYCIQVLSEDTDHVKDLLIADLEAAPRDRNKRMMELRTLSENRLKEIEALQKNLVQNEELICKLQSQVSSLEERENQNLKETEVQDVEWSQFDVQLTRPSLDQCEEVISKLEDKHKTITFDHSSSDTILFLIPTILGRNTIEQFHLLSSFLSHDDILSFSLQLSTNKSLTTLGLSNSSIDDSGVVALAESLQDNETLKNLYLSYNPDITSVSVQSLAALLCNNNTLSCLHLDHTSIDTDGVLELTEHVNVSIKWYLVGTMLDLDQKRLKSIEAHTGHTDAHKTVEMFNLWLETKPTASRRQVLEALRVDAVGEITLAHRYEMHLRELHETI</sequence>
<dbReference type="SUPFAM" id="SSF52047">
    <property type="entry name" value="RNI-like"/>
    <property type="match status" value="1"/>
</dbReference>
<dbReference type="GO" id="GO:0005829">
    <property type="term" value="C:cytosol"/>
    <property type="evidence" value="ECO:0007669"/>
    <property type="project" value="TreeGrafter"/>
</dbReference>
<dbReference type="InterPro" id="IPR027038">
    <property type="entry name" value="RanGap"/>
</dbReference>
<dbReference type="AlphaFoldDB" id="A0A1X7U5L7"/>
<dbReference type="Pfam" id="PF13516">
    <property type="entry name" value="LRR_6"/>
    <property type="match status" value="1"/>
</dbReference>
<organism evidence="5">
    <name type="scientific">Amphimedon queenslandica</name>
    <name type="common">Sponge</name>
    <dbReference type="NCBI Taxonomy" id="400682"/>
    <lineage>
        <taxon>Eukaryota</taxon>
        <taxon>Metazoa</taxon>
        <taxon>Porifera</taxon>
        <taxon>Demospongiae</taxon>
        <taxon>Heteroscleromorpha</taxon>
        <taxon>Haplosclerida</taxon>
        <taxon>Niphatidae</taxon>
        <taxon>Amphimedon</taxon>
    </lineage>
</organism>
<dbReference type="PANTHER" id="PTHR24113">
    <property type="entry name" value="RAN GTPASE-ACTIVATING PROTEIN 1"/>
    <property type="match status" value="1"/>
</dbReference>
<protein>
    <recommendedName>
        <fullName evidence="4">Death domain-containing protein</fullName>
    </recommendedName>
</protein>
<dbReference type="SMART" id="SM00368">
    <property type="entry name" value="LRR_RI"/>
    <property type="match status" value="2"/>
</dbReference>
<dbReference type="InterPro" id="IPR032675">
    <property type="entry name" value="LRR_dom_sf"/>
</dbReference>
<dbReference type="PANTHER" id="PTHR24113:SF12">
    <property type="entry name" value="RAN GTPASE-ACTIVATING PROTEIN 1"/>
    <property type="match status" value="1"/>
</dbReference>
<dbReference type="GO" id="GO:0007165">
    <property type="term" value="P:signal transduction"/>
    <property type="evidence" value="ECO:0007669"/>
    <property type="project" value="InterPro"/>
</dbReference>
<dbReference type="PROSITE" id="PS50017">
    <property type="entry name" value="DEATH_DOMAIN"/>
    <property type="match status" value="1"/>
</dbReference>
<dbReference type="InterPro" id="IPR001611">
    <property type="entry name" value="Leu-rich_rpt"/>
</dbReference>
<dbReference type="GO" id="GO:0005096">
    <property type="term" value="F:GTPase activator activity"/>
    <property type="evidence" value="ECO:0007669"/>
    <property type="project" value="UniProtKB-KW"/>
</dbReference>
<accession>A0A1X7U5L7</accession>
<dbReference type="Gene3D" id="3.80.10.10">
    <property type="entry name" value="Ribonuclease Inhibitor"/>
    <property type="match status" value="1"/>
</dbReference>
<evidence type="ECO:0000256" key="3">
    <source>
        <dbReference type="ARBA" id="ARBA00022737"/>
    </source>
</evidence>
<evidence type="ECO:0000259" key="4">
    <source>
        <dbReference type="PROSITE" id="PS50017"/>
    </source>
</evidence>
<evidence type="ECO:0000256" key="2">
    <source>
        <dbReference type="ARBA" id="ARBA00022614"/>
    </source>
</evidence>
<dbReference type="GO" id="GO:0048471">
    <property type="term" value="C:perinuclear region of cytoplasm"/>
    <property type="evidence" value="ECO:0007669"/>
    <property type="project" value="TreeGrafter"/>
</dbReference>
<feature type="domain" description="Death" evidence="4">
    <location>
        <begin position="664"/>
        <end position="718"/>
    </location>
</feature>
<proteinExistence type="predicted"/>
<dbReference type="GO" id="GO:0005634">
    <property type="term" value="C:nucleus"/>
    <property type="evidence" value="ECO:0007669"/>
    <property type="project" value="TreeGrafter"/>
</dbReference>
<dbReference type="InterPro" id="IPR000488">
    <property type="entry name" value="Death_dom"/>
</dbReference>
<evidence type="ECO:0000256" key="1">
    <source>
        <dbReference type="ARBA" id="ARBA00022468"/>
    </source>
</evidence>
<name>A0A1X7U5L7_AMPQE</name>
<dbReference type="GO" id="GO:0006913">
    <property type="term" value="P:nucleocytoplasmic transport"/>
    <property type="evidence" value="ECO:0007669"/>
    <property type="project" value="TreeGrafter"/>
</dbReference>